<protein>
    <submittedName>
        <fullName evidence="2">Putative membrane protein</fullName>
    </submittedName>
</protein>
<evidence type="ECO:0000313" key="3">
    <source>
        <dbReference type="Proteomes" id="UP000198651"/>
    </source>
</evidence>
<gene>
    <name evidence="2" type="ORF">Ark11_0715</name>
</gene>
<dbReference type="Proteomes" id="UP000198651">
    <property type="component" value="Chromosome I"/>
</dbReference>
<organism evidence="2 3">
    <name type="scientific">Candidatus Ichthyocystis hellenicum</name>
    <dbReference type="NCBI Taxonomy" id="1561003"/>
    <lineage>
        <taxon>Bacteria</taxon>
        <taxon>Pseudomonadati</taxon>
        <taxon>Pseudomonadota</taxon>
        <taxon>Betaproteobacteria</taxon>
        <taxon>Burkholderiales</taxon>
        <taxon>Candidatus Ichthyocystis</taxon>
    </lineage>
</organism>
<keyword evidence="1" id="KW-0472">Membrane</keyword>
<accession>A0A0S4M1I1</accession>
<evidence type="ECO:0000256" key="1">
    <source>
        <dbReference type="SAM" id="Phobius"/>
    </source>
</evidence>
<sequence length="276" mass="30794">MLQGTSGNGISGNENRCYCNVCLSSSVQKGLDNLDDISEKAKDDFLSAMNRVNLNAYTSVKLLPDNKIRKNFKGGNFSSANFMIVLTVLTALIIIAGIIFLILISKSTVHIPGIPLSHVYKWIGVGLGVTFFSYLLLGLGCFMGSKTLGDKKYKVINVLDRTNIRKLALEQREKWNDLDTAHRILQLKVVALKRSIPRPADPDVVSRSLMLEDQLARVNVEYKALSATHTSDFAKLMKCRAASREVSSEYKVLIAQREELCRENNILRGKLDKLEK</sequence>
<dbReference type="RefSeq" id="WP_092490474.1">
    <property type="nucleotide sequence ID" value="NZ_LN906597.1"/>
</dbReference>
<dbReference type="AlphaFoldDB" id="A0A0S4M1I1"/>
<feature type="transmembrane region" description="Helical" evidence="1">
    <location>
        <begin position="122"/>
        <end position="144"/>
    </location>
</feature>
<evidence type="ECO:0000313" key="2">
    <source>
        <dbReference type="EMBL" id="CUT17550.1"/>
    </source>
</evidence>
<keyword evidence="3" id="KW-1185">Reference proteome</keyword>
<keyword evidence="1" id="KW-1133">Transmembrane helix</keyword>
<proteinExistence type="predicted"/>
<dbReference type="EMBL" id="LN906597">
    <property type="protein sequence ID" value="CUT17550.1"/>
    <property type="molecule type" value="Genomic_DNA"/>
</dbReference>
<reference evidence="3" key="1">
    <citation type="submission" date="2015-11" db="EMBL/GenBank/DDBJ databases">
        <authorList>
            <person name="Seth-Smith H.M.B."/>
        </authorList>
    </citation>
    <scope>NUCLEOTIDE SEQUENCE [LARGE SCALE GENOMIC DNA]</scope>
    <source>
        <strain evidence="3">2013Ark11</strain>
    </source>
</reference>
<keyword evidence="1" id="KW-0812">Transmembrane</keyword>
<name>A0A0S4M1I1_9BURK</name>
<feature type="transmembrane region" description="Helical" evidence="1">
    <location>
        <begin position="80"/>
        <end position="102"/>
    </location>
</feature>